<keyword evidence="3" id="KW-0560">Oxidoreductase</keyword>
<reference evidence="5 6" key="1">
    <citation type="submission" date="2024-02" db="EMBL/GenBank/DDBJ databases">
        <title>A novel Wenzhouxiangellaceae bacterium, isolated from coastal sediments.</title>
        <authorList>
            <person name="Du Z.-J."/>
            <person name="Ye Y.-Q."/>
            <person name="Zhang X.-Y."/>
        </authorList>
    </citation>
    <scope>NUCLEOTIDE SEQUENCE [LARGE SCALE GENOMIC DNA]</scope>
    <source>
        <strain evidence="5 6">CH-27</strain>
    </source>
</reference>
<dbReference type="InterPro" id="IPR036318">
    <property type="entry name" value="FAD-bd_PCMH-like_sf"/>
</dbReference>
<dbReference type="InterPro" id="IPR051312">
    <property type="entry name" value="Diverse_Substr_Oxidored"/>
</dbReference>
<comment type="caution">
    <text evidence="5">The sequence shown here is derived from an EMBL/GenBank/DDBJ whole genome shotgun (WGS) entry which is preliminary data.</text>
</comment>
<dbReference type="Pfam" id="PF03450">
    <property type="entry name" value="CO_deh_flav_C"/>
    <property type="match status" value="1"/>
</dbReference>
<dbReference type="GO" id="GO:0016491">
    <property type="term" value="F:oxidoreductase activity"/>
    <property type="evidence" value="ECO:0007669"/>
    <property type="project" value="UniProtKB-KW"/>
</dbReference>
<dbReference type="AlphaFoldDB" id="A0AAW9R613"/>
<evidence type="ECO:0000259" key="4">
    <source>
        <dbReference type="PROSITE" id="PS51387"/>
    </source>
</evidence>
<name>A0AAW9R613_9GAMM</name>
<dbReference type="Gene3D" id="3.30.465.10">
    <property type="match status" value="1"/>
</dbReference>
<evidence type="ECO:0000256" key="1">
    <source>
        <dbReference type="ARBA" id="ARBA00022630"/>
    </source>
</evidence>
<gene>
    <name evidence="5" type="ORF">V3330_00320</name>
</gene>
<dbReference type="SMART" id="SM01092">
    <property type="entry name" value="CO_deh_flav_C"/>
    <property type="match status" value="1"/>
</dbReference>
<dbReference type="PANTHER" id="PTHR42659:SF2">
    <property type="entry name" value="XANTHINE DEHYDROGENASE SUBUNIT C-RELATED"/>
    <property type="match status" value="1"/>
</dbReference>
<keyword evidence="1" id="KW-0285">Flavoprotein</keyword>
<keyword evidence="6" id="KW-1185">Reference proteome</keyword>
<dbReference type="Gene3D" id="3.30.390.50">
    <property type="entry name" value="CO dehydrogenase flavoprotein, C-terminal domain"/>
    <property type="match status" value="1"/>
</dbReference>
<dbReference type="PROSITE" id="PS51387">
    <property type="entry name" value="FAD_PCMH"/>
    <property type="match status" value="1"/>
</dbReference>
<dbReference type="EMBL" id="JAZHOG010000001">
    <property type="protein sequence ID" value="MEJ8566050.1"/>
    <property type="molecule type" value="Genomic_DNA"/>
</dbReference>
<dbReference type="GO" id="GO:0071949">
    <property type="term" value="F:FAD binding"/>
    <property type="evidence" value="ECO:0007669"/>
    <property type="project" value="InterPro"/>
</dbReference>
<dbReference type="Gene3D" id="3.30.43.10">
    <property type="entry name" value="Uridine Diphospho-n-acetylenolpyruvylglucosamine Reductase, domain 2"/>
    <property type="match status" value="1"/>
</dbReference>
<dbReference type="RefSeq" id="WP_354693374.1">
    <property type="nucleotide sequence ID" value="NZ_JAZHOG010000001.1"/>
</dbReference>
<dbReference type="Pfam" id="PF00941">
    <property type="entry name" value="FAD_binding_5"/>
    <property type="match status" value="1"/>
</dbReference>
<keyword evidence="2" id="KW-0274">FAD</keyword>
<dbReference type="SUPFAM" id="SSF55447">
    <property type="entry name" value="CO dehydrogenase flavoprotein C-terminal domain-like"/>
    <property type="match status" value="1"/>
</dbReference>
<dbReference type="Proteomes" id="UP001359886">
    <property type="component" value="Unassembled WGS sequence"/>
</dbReference>
<dbReference type="InterPro" id="IPR002346">
    <property type="entry name" value="Mopterin_DH_FAD-bd"/>
</dbReference>
<sequence>MTLNRLQHYHLPDSGNAVIDLLEKYPDEAMIVAGGTFVHGLAARGLVSHVEALIDVSRLGLNFVRTDEGRLWIGATTTFRELLESPEIAGQPLFGAIRDALSWPPPQVRNAATIGGCVAAACPFFDMPVALLALAGAVSAQGRSGVREVPLQEFYDGLFENTLKADEFVIDMSVPLPTGRAASAFAKLETNANDLAILNAAVLVSAGSGGTCDMARVFVGGGVGETPVRSRAAEEVLIGNALTAEHFVAAGEAARNEIDPLDDHRASAAYRKAMTAVYVQRVLEKAAARLRA</sequence>
<dbReference type="InterPro" id="IPR016169">
    <property type="entry name" value="FAD-bd_PCMH_sub2"/>
</dbReference>
<dbReference type="InterPro" id="IPR016167">
    <property type="entry name" value="FAD-bd_PCMH_sub1"/>
</dbReference>
<evidence type="ECO:0000313" key="6">
    <source>
        <dbReference type="Proteomes" id="UP001359886"/>
    </source>
</evidence>
<evidence type="ECO:0000256" key="3">
    <source>
        <dbReference type="ARBA" id="ARBA00023002"/>
    </source>
</evidence>
<protein>
    <submittedName>
        <fullName evidence="5">FAD binding domain-containing protein</fullName>
    </submittedName>
</protein>
<evidence type="ECO:0000256" key="2">
    <source>
        <dbReference type="ARBA" id="ARBA00022827"/>
    </source>
</evidence>
<feature type="domain" description="FAD-binding PCMH-type" evidence="4">
    <location>
        <begin position="1"/>
        <end position="179"/>
    </location>
</feature>
<dbReference type="InterPro" id="IPR036683">
    <property type="entry name" value="CO_DH_flav_C_dom_sf"/>
</dbReference>
<dbReference type="PANTHER" id="PTHR42659">
    <property type="entry name" value="XANTHINE DEHYDROGENASE SUBUNIT C-RELATED"/>
    <property type="match status" value="1"/>
</dbReference>
<evidence type="ECO:0000313" key="5">
    <source>
        <dbReference type="EMBL" id="MEJ8566050.1"/>
    </source>
</evidence>
<organism evidence="5 6">
    <name type="scientific">Elongatibacter sediminis</name>
    <dbReference type="NCBI Taxonomy" id="3119006"/>
    <lineage>
        <taxon>Bacteria</taxon>
        <taxon>Pseudomonadati</taxon>
        <taxon>Pseudomonadota</taxon>
        <taxon>Gammaproteobacteria</taxon>
        <taxon>Chromatiales</taxon>
        <taxon>Wenzhouxiangellaceae</taxon>
        <taxon>Elongatibacter</taxon>
    </lineage>
</organism>
<dbReference type="InterPro" id="IPR005107">
    <property type="entry name" value="CO_DH_flav_C"/>
</dbReference>
<dbReference type="InterPro" id="IPR016166">
    <property type="entry name" value="FAD-bd_PCMH"/>
</dbReference>
<proteinExistence type="predicted"/>
<dbReference type="SUPFAM" id="SSF56176">
    <property type="entry name" value="FAD-binding/transporter-associated domain-like"/>
    <property type="match status" value="1"/>
</dbReference>
<accession>A0AAW9R613</accession>